<name>A0A3R7CRD2_CLOSI</name>
<accession>A0A3R7CRD2</accession>
<sequence length="90" mass="10121">MPIVCQRKTQLQVIDLEEEQMSRIQCWSANLLTGRSVVRTRPLSRLPLSRLRQPGGIPALLLPSGSMAVRHRQGATAERFNEFSITGVHK</sequence>
<gene>
    <name evidence="1" type="ORF">CSKR_104551</name>
</gene>
<protein>
    <submittedName>
        <fullName evidence="1">Uncharacterized protein</fullName>
    </submittedName>
</protein>
<dbReference type="InParanoid" id="A0A3R7CRD2"/>
<comment type="caution">
    <text evidence="1">The sequence shown here is derived from an EMBL/GenBank/DDBJ whole genome shotgun (WGS) entry which is preliminary data.</text>
</comment>
<evidence type="ECO:0000313" key="2">
    <source>
        <dbReference type="Proteomes" id="UP000286415"/>
    </source>
</evidence>
<keyword evidence="2" id="KW-1185">Reference proteome</keyword>
<evidence type="ECO:0000313" key="1">
    <source>
        <dbReference type="EMBL" id="KAG5444361.1"/>
    </source>
</evidence>
<reference evidence="1 2" key="2">
    <citation type="journal article" date="2021" name="Genomics">
        <title>High-quality reference genome for Clonorchis sinensis.</title>
        <authorList>
            <person name="Young N.D."/>
            <person name="Stroehlein A.J."/>
            <person name="Kinkar L."/>
            <person name="Wang T."/>
            <person name="Sohn W.M."/>
            <person name="Chang B.C.H."/>
            <person name="Kaur P."/>
            <person name="Weisz D."/>
            <person name="Dudchenko O."/>
            <person name="Aiden E.L."/>
            <person name="Korhonen P.K."/>
            <person name="Gasser R.B."/>
        </authorList>
    </citation>
    <scope>NUCLEOTIDE SEQUENCE [LARGE SCALE GENOMIC DNA]</scope>
    <source>
        <strain evidence="1">Cs-k2</strain>
    </source>
</reference>
<proteinExistence type="predicted"/>
<organism evidence="1 2">
    <name type="scientific">Clonorchis sinensis</name>
    <name type="common">Chinese liver fluke</name>
    <dbReference type="NCBI Taxonomy" id="79923"/>
    <lineage>
        <taxon>Eukaryota</taxon>
        <taxon>Metazoa</taxon>
        <taxon>Spiralia</taxon>
        <taxon>Lophotrochozoa</taxon>
        <taxon>Platyhelminthes</taxon>
        <taxon>Trematoda</taxon>
        <taxon>Digenea</taxon>
        <taxon>Opisthorchiida</taxon>
        <taxon>Opisthorchiata</taxon>
        <taxon>Opisthorchiidae</taxon>
        <taxon>Clonorchis</taxon>
    </lineage>
</organism>
<reference evidence="1 2" key="1">
    <citation type="journal article" date="2018" name="Biotechnol. Adv.">
        <title>Improved genomic resources and new bioinformatic workflow for the carcinogenic parasite Clonorchis sinensis: Biotechnological implications.</title>
        <authorList>
            <person name="Wang D."/>
            <person name="Korhonen P.K."/>
            <person name="Gasser R.B."/>
            <person name="Young N.D."/>
        </authorList>
    </citation>
    <scope>NUCLEOTIDE SEQUENCE [LARGE SCALE GENOMIC DNA]</scope>
    <source>
        <strain evidence="1">Cs-k2</strain>
    </source>
</reference>
<dbReference type="EMBL" id="NIRI02000056">
    <property type="protein sequence ID" value="KAG5444361.1"/>
    <property type="molecule type" value="Genomic_DNA"/>
</dbReference>
<dbReference type="Proteomes" id="UP000286415">
    <property type="component" value="Unassembled WGS sequence"/>
</dbReference>
<dbReference type="AlphaFoldDB" id="A0A3R7CRD2"/>